<dbReference type="EMBL" id="JMIW01000006">
    <property type="protein sequence ID" value="KEO89023.1"/>
    <property type="molecule type" value="Genomic_DNA"/>
</dbReference>
<feature type="transmembrane region" description="Helical" evidence="1">
    <location>
        <begin position="6"/>
        <end position="39"/>
    </location>
</feature>
<feature type="transmembrane region" description="Helical" evidence="1">
    <location>
        <begin position="95"/>
        <end position="112"/>
    </location>
</feature>
<evidence type="ECO:0000256" key="1">
    <source>
        <dbReference type="SAM" id="Phobius"/>
    </source>
</evidence>
<dbReference type="AlphaFoldDB" id="A0A074MB03"/>
<reference evidence="2 3" key="1">
    <citation type="submission" date="2014-04" db="EMBL/GenBank/DDBJ databases">
        <title>A comprehensive comparison of genomes of Erythrobacter spp. strains.</title>
        <authorList>
            <person name="Zheng Q."/>
        </authorList>
    </citation>
    <scope>NUCLEOTIDE SEQUENCE [LARGE SCALE GENOMIC DNA]</scope>
    <source>
        <strain evidence="2 3">DSM 6997</strain>
    </source>
</reference>
<evidence type="ECO:0000313" key="2">
    <source>
        <dbReference type="EMBL" id="KEO89023.1"/>
    </source>
</evidence>
<dbReference type="InterPro" id="IPR007401">
    <property type="entry name" value="DUF454"/>
</dbReference>
<keyword evidence="1" id="KW-1133">Transmembrane helix</keyword>
<accession>A0A074MB03</accession>
<comment type="caution">
    <text evidence="2">The sequence shown here is derived from an EMBL/GenBank/DDBJ whole genome shotgun (WGS) entry which is preliminary data.</text>
</comment>
<feature type="transmembrane region" description="Helical" evidence="1">
    <location>
        <begin position="72"/>
        <end position="89"/>
    </location>
</feature>
<proteinExistence type="predicted"/>
<dbReference type="OrthoDB" id="9816293at2"/>
<dbReference type="Pfam" id="PF04304">
    <property type="entry name" value="DUF454"/>
    <property type="match status" value="1"/>
</dbReference>
<keyword evidence="3" id="KW-1185">Reference proteome</keyword>
<evidence type="ECO:0000313" key="3">
    <source>
        <dbReference type="Proteomes" id="UP000027647"/>
    </source>
</evidence>
<keyword evidence="1" id="KW-0472">Membrane</keyword>
<protein>
    <recommendedName>
        <fullName evidence="4">DUF454 domain-containing protein</fullName>
    </recommendedName>
</protein>
<dbReference type="PIRSF" id="PIRSF016789">
    <property type="entry name" value="DUF454"/>
    <property type="match status" value="1"/>
</dbReference>
<dbReference type="STRING" id="1044.EH31_13330"/>
<dbReference type="Proteomes" id="UP000027647">
    <property type="component" value="Unassembled WGS sequence"/>
</dbReference>
<dbReference type="PANTHER" id="PTHR35813">
    <property type="entry name" value="INNER MEMBRANE PROTEIN YBAN"/>
    <property type="match status" value="1"/>
</dbReference>
<sequence>MRGLYLAGGIVSTALGAIGAVLPIVPTVPFLLLAAFCFARSNEEWERKIIEHPTWGPQIMDWRERRAISRKAKISAIATLVAGVVFTGITLGHPWVWISVGALVIIGGWIATRAE</sequence>
<dbReference type="eggNOG" id="COG2832">
    <property type="taxonomic scope" value="Bacteria"/>
</dbReference>
<dbReference type="GO" id="GO:0005886">
    <property type="term" value="C:plasma membrane"/>
    <property type="evidence" value="ECO:0007669"/>
    <property type="project" value="TreeGrafter"/>
</dbReference>
<organism evidence="2 3">
    <name type="scientific">Erythrobacter longus</name>
    <dbReference type="NCBI Taxonomy" id="1044"/>
    <lineage>
        <taxon>Bacteria</taxon>
        <taxon>Pseudomonadati</taxon>
        <taxon>Pseudomonadota</taxon>
        <taxon>Alphaproteobacteria</taxon>
        <taxon>Sphingomonadales</taxon>
        <taxon>Erythrobacteraceae</taxon>
        <taxon>Erythrobacter/Porphyrobacter group</taxon>
        <taxon>Erythrobacter</taxon>
    </lineage>
</organism>
<gene>
    <name evidence="2" type="ORF">EH31_13330</name>
</gene>
<keyword evidence="1" id="KW-0812">Transmembrane</keyword>
<dbReference type="RefSeq" id="WP_034960812.1">
    <property type="nucleotide sequence ID" value="NZ_JMIW01000006.1"/>
</dbReference>
<dbReference type="PANTHER" id="PTHR35813:SF1">
    <property type="entry name" value="INNER MEMBRANE PROTEIN YBAN"/>
    <property type="match status" value="1"/>
</dbReference>
<evidence type="ECO:0008006" key="4">
    <source>
        <dbReference type="Google" id="ProtNLM"/>
    </source>
</evidence>
<name>A0A074MB03_ERYLO</name>